<dbReference type="EMBL" id="CP042437">
    <property type="protein sequence ID" value="QEC78078.1"/>
    <property type="molecule type" value="Genomic_DNA"/>
</dbReference>
<dbReference type="AlphaFoldDB" id="A0A5B8W730"/>
<evidence type="ECO:0008006" key="3">
    <source>
        <dbReference type="Google" id="ProtNLM"/>
    </source>
</evidence>
<dbReference type="Proteomes" id="UP000321362">
    <property type="component" value="Chromosome"/>
</dbReference>
<evidence type="ECO:0000313" key="1">
    <source>
        <dbReference type="EMBL" id="QEC78078.1"/>
    </source>
</evidence>
<organism evidence="1 2">
    <name type="scientific">Mucilaginibacter ginsenosidivorax</name>
    <dbReference type="NCBI Taxonomy" id="862126"/>
    <lineage>
        <taxon>Bacteria</taxon>
        <taxon>Pseudomonadati</taxon>
        <taxon>Bacteroidota</taxon>
        <taxon>Sphingobacteriia</taxon>
        <taxon>Sphingobacteriales</taxon>
        <taxon>Sphingobacteriaceae</taxon>
        <taxon>Mucilaginibacter</taxon>
    </lineage>
</organism>
<dbReference type="KEGG" id="mgk:FSB76_19855"/>
<name>A0A5B8W730_9SPHI</name>
<evidence type="ECO:0000313" key="2">
    <source>
        <dbReference type="Proteomes" id="UP000321362"/>
    </source>
</evidence>
<keyword evidence="2" id="KW-1185">Reference proteome</keyword>
<dbReference type="RefSeq" id="WP_147056373.1">
    <property type="nucleotide sequence ID" value="NZ_CP042437.1"/>
</dbReference>
<accession>A0A5B8W730</accession>
<protein>
    <recommendedName>
        <fullName evidence="3">Glycosyltransferase family 4 protein</fullName>
    </recommendedName>
</protein>
<gene>
    <name evidence="1" type="ORF">FSB76_19855</name>
</gene>
<reference evidence="1 2" key="1">
    <citation type="journal article" date="2013" name="J. Microbiol.">
        <title>Mucilaginibacter ginsenosidivorax sp. nov., with ginsenoside converting activity isolated from sediment.</title>
        <authorList>
            <person name="Kim J.K."/>
            <person name="Choi T.E."/>
            <person name="Liu Q.M."/>
            <person name="Park H.Y."/>
            <person name="Yi T.H."/>
            <person name="Yoon M.H."/>
            <person name="Kim S.C."/>
            <person name="Im W.T."/>
        </authorList>
    </citation>
    <scope>NUCLEOTIDE SEQUENCE [LARGE SCALE GENOMIC DNA]</scope>
    <source>
        <strain evidence="1 2">KHI28</strain>
    </source>
</reference>
<dbReference type="OrthoDB" id="9840141at2"/>
<proteinExistence type="predicted"/>
<sequence length="333" mass="38337">MLYIVCLSYLSIPEVLSLTEGHDDFKIITDQPSLHEFCSKMFSDKEVILVDRPPKLSGLNKIILPLKLKQYKADLLKKLGKPEKSDIYIFYNAFGFHISWWLTKIAANNTIYYKPDIDMSMWKDRYTVNSLVKQFWIWLNFNALTIPVWNGTEYFPKVSDQYIRKYHIKVLERIPINFAYIKKLLNEKFHIGNQKYLLLSGNTVPDNMVYEQEYISKNDAIIEIMGLENVAIKIHPRFNSLYGKEKDGVIVPSFIPANIIFDNFDTIIGYSSAALFEAANKGKTTISLICMFEPVSTDNKANFIKYLNGNLKDGAKIFYPETPAEFAEIIGGA</sequence>